<dbReference type="KEGG" id="palw:PSAL_033550"/>
<keyword evidence="2" id="KW-0812">Transmembrane</keyword>
<gene>
    <name evidence="5" type="ORF">PSAL_033550</name>
</gene>
<dbReference type="InterPro" id="IPR059112">
    <property type="entry name" value="CysZ/EI24"/>
</dbReference>
<evidence type="ECO:0000256" key="4">
    <source>
        <dbReference type="ARBA" id="ARBA00023136"/>
    </source>
</evidence>
<keyword evidence="4" id="KW-0472">Membrane</keyword>
<dbReference type="Pfam" id="PF07264">
    <property type="entry name" value="EI24"/>
    <property type="match status" value="1"/>
</dbReference>
<keyword evidence="3" id="KW-1133">Transmembrane helix</keyword>
<organism evidence="5 6">
    <name type="scientific">Pseudooceanicola algae</name>
    <dbReference type="NCBI Taxonomy" id="1537215"/>
    <lineage>
        <taxon>Bacteria</taxon>
        <taxon>Pseudomonadati</taxon>
        <taxon>Pseudomonadota</taxon>
        <taxon>Alphaproteobacteria</taxon>
        <taxon>Rhodobacterales</taxon>
        <taxon>Paracoccaceae</taxon>
        <taxon>Pseudooceanicola</taxon>
    </lineage>
</organism>
<evidence type="ECO:0000256" key="1">
    <source>
        <dbReference type="ARBA" id="ARBA00004141"/>
    </source>
</evidence>
<sequence>MDFGLILSSFGRALGQIGDPRFRRVLFLGIGLTIALLIAVTAAVMWGLGWLVGEDASLPWIGNLRWLDDAASVGGFFAMSVLSVFLMVPVASAISSLFLEEVADAVEDEHYPWLPDVPGTPIVDTVIDTLGFTGVLILANVLALILYLIFAPLAPLIFWGMNGFLLGREYFTLAAMRREGREGARRMRGRHMATIWAAGILMAIPLTVPFLNLVIPILGAATFTHIYNGIAADHRADPQGA</sequence>
<dbReference type="AlphaFoldDB" id="A0A418SHY2"/>
<evidence type="ECO:0000256" key="2">
    <source>
        <dbReference type="ARBA" id="ARBA00022692"/>
    </source>
</evidence>
<name>A0A418SHY2_9RHOB</name>
<accession>A0A418SHY2</accession>
<evidence type="ECO:0000313" key="5">
    <source>
        <dbReference type="EMBL" id="QPM92092.1"/>
    </source>
</evidence>
<dbReference type="Proteomes" id="UP000283786">
    <property type="component" value="Chromosome"/>
</dbReference>
<dbReference type="OrthoDB" id="5421146at2"/>
<protein>
    <submittedName>
        <fullName evidence="5">Uncharacterized protein</fullName>
    </submittedName>
</protein>
<keyword evidence="6" id="KW-1185">Reference proteome</keyword>
<reference evidence="5 6" key="1">
    <citation type="submission" date="2020-08" db="EMBL/GenBank/DDBJ databases">
        <title>Genome sequence of Rhodobacteraceae bacterium Lw-13e.</title>
        <authorList>
            <person name="Poehlein A."/>
            <person name="Wolter L."/>
            <person name="Daniel R."/>
            <person name="Brinkhoff T."/>
        </authorList>
    </citation>
    <scope>NUCLEOTIDE SEQUENCE [LARGE SCALE GENOMIC DNA]</scope>
    <source>
        <strain evidence="5 6">Lw-13e</strain>
    </source>
</reference>
<evidence type="ECO:0000313" key="6">
    <source>
        <dbReference type="Proteomes" id="UP000283786"/>
    </source>
</evidence>
<evidence type="ECO:0000256" key="3">
    <source>
        <dbReference type="ARBA" id="ARBA00022989"/>
    </source>
</evidence>
<comment type="subcellular location">
    <subcellularLocation>
        <location evidence="1">Membrane</location>
        <topology evidence="1">Multi-pass membrane protein</topology>
    </subcellularLocation>
</comment>
<dbReference type="RefSeq" id="WP_119838707.1">
    <property type="nucleotide sequence ID" value="NZ_CP060436.1"/>
</dbReference>
<proteinExistence type="predicted"/>
<dbReference type="EMBL" id="CP060436">
    <property type="protein sequence ID" value="QPM92092.1"/>
    <property type="molecule type" value="Genomic_DNA"/>
</dbReference>